<evidence type="ECO:0000256" key="3">
    <source>
        <dbReference type="ARBA" id="ARBA00022801"/>
    </source>
</evidence>
<keyword evidence="8" id="KW-1185">Reference proteome</keyword>
<keyword evidence="5" id="KW-1133">Transmembrane helix</keyword>
<dbReference type="GO" id="GO:0008234">
    <property type="term" value="F:cysteine-type peptidase activity"/>
    <property type="evidence" value="ECO:0007669"/>
    <property type="project" value="InterPro"/>
</dbReference>
<keyword evidence="5" id="KW-0812">Transmembrane</keyword>
<dbReference type="EMBL" id="JANJYJ010000003">
    <property type="protein sequence ID" value="KAK3221892.1"/>
    <property type="molecule type" value="Genomic_DNA"/>
</dbReference>
<feature type="region of interest" description="Disordered" evidence="4">
    <location>
        <begin position="80"/>
        <end position="127"/>
    </location>
</feature>
<comment type="similarity">
    <text evidence="1">Belongs to the peptidase C48 family.</text>
</comment>
<gene>
    <name evidence="7" type="ORF">Dsin_008917</name>
</gene>
<dbReference type="PROSITE" id="PS50600">
    <property type="entry name" value="ULP_PROTEASE"/>
    <property type="match status" value="1"/>
</dbReference>
<comment type="caution">
    <text evidence="7">The sequence shown here is derived from an EMBL/GenBank/DDBJ whole genome shotgun (WGS) entry which is preliminary data.</text>
</comment>
<dbReference type="Proteomes" id="UP001281410">
    <property type="component" value="Unassembled WGS sequence"/>
</dbReference>
<evidence type="ECO:0000256" key="1">
    <source>
        <dbReference type="ARBA" id="ARBA00005234"/>
    </source>
</evidence>
<evidence type="ECO:0000256" key="5">
    <source>
        <dbReference type="SAM" id="Phobius"/>
    </source>
</evidence>
<evidence type="ECO:0000256" key="4">
    <source>
        <dbReference type="SAM" id="MobiDB-lite"/>
    </source>
</evidence>
<feature type="domain" description="Ubiquitin-like protease family profile" evidence="6">
    <location>
        <begin position="352"/>
        <end position="593"/>
    </location>
</feature>
<evidence type="ECO:0000313" key="8">
    <source>
        <dbReference type="Proteomes" id="UP001281410"/>
    </source>
</evidence>
<dbReference type="Gene3D" id="3.40.395.10">
    <property type="entry name" value="Adenoviral Proteinase, Chain A"/>
    <property type="match status" value="1"/>
</dbReference>
<keyword evidence="3" id="KW-0378">Hydrolase</keyword>
<feature type="transmembrane region" description="Helical" evidence="5">
    <location>
        <begin position="596"/>
        <end position="618"/>
    </location>
</feature>
<feature type="compositionally biased region" description="Acidic residues" evidence="4">
    <location>
        <begin position="86"/>
        <end position="97"/>
    </location>
</feature>
<organism evidence="7 8">
    <name type="scientific">Dipteronia sinensis</name>
    <dbReference type="NCBI Taxonomy" id="43782"/>
    <lineage>
        <taxon>Eukaryota</taxon>
        <taxon>Viridiplantae</taxon>
        <taxon>Streptophyta</taxon>
        <taxon>Embryophyta</taxon>
        <taxon>Tracheophyta</taxon>
        <taxon>Spermatophyta</taxon>
        <taxon>Magnoliopsida</taxon>
        <taxon>eudicotyledons</taxon>
        <taxon>Gunneridae</taxon>
        <taxon>Pentapetalae</taxon>
        <taxon>rosids</taxon>
        <taxon>malvids</taxon>
        <taxon>Sapindales</taxon>
        <taxon>Sapindaceae</taxon>
        <taxon>Hippocastanoideae</taxon>
        <taxon>Acereae</taxon>
        <taxon>Dipteronia</taxon>
    </lineage>
</organism>
<keyword evidence="2" id="KW-0645">Protease</keyword>
<dbReference type="SUPFAM" id="SSF54001">
    <property type="entry name" value="Cysteine proteinases"/>
    <property type="match status" value="1"/>
</dbReference>
<dbReference type="GO" id="GO:0006508">
    <property type="term" value="P:proteolysis"/>
    <property type="evidence" value="ECO:0007669"/>
    <property type="project" value="UniProtKB-KW"/>
</dbReference>
<proteinExistence type="inferred from homology"/>
<protein>
    <recommendedName>
        <fullName evidence="6">Ubiquitin-like protease family profile domain-containing protein</fullName>
    </recommendedName>
</protein>
<evidence type="ECO:0000256" key="2">
    <source>
        <dbReference type="ARBA" id="ARBA00022670"/>
    </source>
</evidence>
<dbReference type="InterPro" id="IPR003653">
    <property type="entry name" value="Peptidase_C48_C"/>
</dbReference>
<dbReference type="InterPro" id="IPR038765">
    <property type="entry name" value="Papain-like_cys_pep_sf"/>
</dbReference>
<reference evidence="7" key="1">
    <citation type="journal article" date="2023" name="Plant J.">
        <title>Genome sequences and population genomics provide insights into the demographic history, inbreeding, and mutation load of two 'living fossil' tree species of Dipteronia.</title>
        <authorList>
            <person name="Feng Y."/>
            <person name="Comes H.P."/>
            <person name="Chen J."/>
            <person name="Zhu S."/>
            <person name="Lu R."/>
            <person name="Zhang X."/>
            <person name="Li P."/>
            <person name="Qiu J."/>
            <person name="Olsen K.M."/>
            <person name="Qiu Y."/>
        </authorList>
    </citation>
    <scope>NUCLEOTIDE SEQUENCE</scope>
    <source>
        <strain evidence="7">NBL</strain>
    </source>
</reference>
<accession>A0AAE0AQV8</accession>
<sequence>MSSVESEDAYKMLNIYMGKEEKKKKKSKYYTYNLSGFPLALQKALFPWDVENFEKGTNYFKSLNQKYVCGPLIDKKREKLVVPRSEEEEDLGFDNEGGDNQTGRLQKGDEQDDDVVGDMGVGNNVNDKDVEELNSVGEVAELGKGVQQDGHAIAEVGKGGEEDDVFGEVDGAFEGGDGVGSDGLVVRDATFESGKGDKQEDAEQGVGSDGVVVVDVAFEGRKGHISDVDVQGFGSEGVVVGDAAFESNMVEESGKQSILNLDEYPSPSMCFIAQNIPNSVVALDGADPDFEYRDIDKQRGRKRSRWLESPWTDPMPKKKRKPQSNVEKINLVEFTSFLKNEDQHSLYTGQILQMMRQDFLDLVNIEKWISDLHIHSYFDILWRRQSSSELNYLQNIGLVNTFFLTNLNIKWAIEMDTLEAMRKIAKFKKVEEERRQQKETGSPPSPPQKKDRKKRARRSAILLLMLSMCSSCATFPWVLYHLLLKEGKVLIFDSLNERDGTSYRLKDIHALLFLLPSLLKHAGYYEEIKMDPHASPFTVQSMHSELIPQQDDGSHWLGMSTDVNTLCLARAKVEGEREAADTSTYTFFHSRYACPVHIPVVAAFSVKVLFVYAFGILCGMGT</sequence>
<evidence type="ECO:0000313" key="7">
    <source>
        <dbReference type="EMBL" id="KAK3221892.1"/>
    </source>
</evidence>
<evidence type="ECO:0000259" key="6">
    <source>
        <dbReference type="PROSITE" id="PS50600"/>
    </source>
</evidence>
<feature type="region of interest" description="Disordered" evidence="4">
    <location>
        <begin position="301"/>
        <end position="323"/>
    </location>
</feature>
<keyword evidence="5" id="KW-0472">Membrane</keyword>
<name>A0AAE0AQV8_9ROSI</name>
<dbReference type="AlphaFoldDB" id="A0AAE0AQV8"/>
<feature type="transmembrane region" description="Helical" evidence="5">
    <location>
        <begin position="460"/>
        <end position="480"/>
    </location>
</feature>
<feature type="region of interest" description="Disordered" evidence="4">
    <location>
        <begin position="432"/>
        <end position="454"/>
    </location>
</feature>